<proteinExistence type="predicted"/>
<comment type="caution">
    <text evidence="1">The sequence shown here is derived from an EMBL/GenBank/DDBJ whole genome shotgun (WGS) entry which is preliminary data.</text>
</comment>
<evidence type="ECO:0000313" key="2">
    <source>
        <dbReference type="Proteomes" id="UP000249619"/>
    </source>
</evidence>
<gene>
    <name evidence="1" type="ORF">DDE83_002506</name>
</gene>
<dbReference type="InterPro" id="IPR034660">
    <property type="entry name" value="DinB/YfiT-like"/>
</dbReference>
<dbReference type="SUPFAM" id="SSF109854">
    <property type="entry name" value="DinB/YfiT-like putative metalloenzymes"/>
    <property type="match status" value="1"/>
</dbReference>
<dbReference type="PANTHER" id="PTHR36922:SF1">
    <property type="entry name" value="DUF1993 DOMAIN-CONTAINING PROTEIN"/>
    <property type="match status" value="1"/>
</dbReference>
<dbReference type="STRING" id="183478.A0A364N9R5"/>
<dbReference type="EMBL" id="QGDH01000026">
    <property type="protein sequence ID" value="RAR14088.1"/>
    <property type="molecule type" value="Genomic_DNA"/>
</dbReference>
<protein>
    <submittedName>
        <fullName evidence="1">Helix-turn-helix-domain containing protein type</fullName>
    </submittedName>
</protein>
<dbReference type="Pfam" id="PF09351">
    <property type="entry name" value="DUF1993"/>
    <property type="match status" value="1"/>
</dbReference>
<organism evidence="1 2">
    <name type="scientific">Stemphylium lycopersici</name>
    <name type="common">Tomato gray leaf spot disease fungus</name>
    <name type="synonym">Thyrospora lycopersici</name>
    <dbReference type="NCBI Taxonomy" id="183478"/>
    <lineage>
        <taxon>Eukaryota</taxon>
        <taxon>Fungi</taxon>
        <taxon>Dikarya</taxon>
        <taxon>Ascomycota</taxon>
        <taxon>Pezizomycotina</taxon>
        <taxon>Dothideomycetes</taxon>
        <taxon>Pleosporomycetidae</taxon>
        <taxon>Pleosporales</taxon>
        <taxon>Pleosporineae</taxon>
        <taxon>Pleosporaceae</taxon>
        <taxon>Stemphylium</taxon>
    </lineage>
</organism>
<evidence type="ECO:0000313" key="1">
    <source>
        <dbReference type="EMBL" id="RAR14088.1"/>
    </source>
</evidence>
<sequence>MSTSYSFYDATIPVMRNISKSAISFLTAAKEEISKNSNLPSEKELLDAKIGDMLPFRAQPILIGNFQTVALESLKLSSAAAPAMNPSAFSSFDDLINFFKQVIAVFDGVDEKAYNESAKKSVDVPVAGKTLTMTALHDYTESFVIPNSYFHLNALYMLLRSKGFALGKTTYIAGFMSEQSQKDWAPLRG</sequence>
<dbReference type="Proteomes" id="UP000249619">
    <property type="component" value="Unassembled WGS sequence"/>
</dbReference>
<reference evidence="2" key="1">
    <citation type="submission" date="2018-05" db="EMBL/GenBank/DDBJ databases">
        <title>Draft genome sequence of Stemphylium lycopersici strain CIDEFI 213.</title>
        <authorList>
            <person name="Medina R."/>
            <person name="Franco M.E.E."/>
            <person name="Lucentini C.G."/>
            <person name="Saparrat M.C.N."/>
            <person name="Balatti P.A."/>
        </authorList>
    </citation>
    <scope>NUCLEOTIDE SEQUENCE [LARGE SCALE GENOMIC DNA]</scope>
    <source>
        <strain evidence="2">CIDEFI 213</strain>
    </source>
</reference>
<dbReference type="InterPro" id="IPR018531">
    <property type="entry name" value="DUF1993"/>
</dbReference>
<accession>A0A364N9R5</accession>
<dbReference type="AlphaFoldDB" id="A0A364N9R5"/>
<dbReference type="PANTHER" id="PTHR36922">
    <property type="entry name" value="BLL2446 PROTEIN"/>
    <property type="match status" value="1"/>
</dbReference>
<dbReference type="Gene3D" id="1.20.120.450">
    <property type="entry name" value="dinb family like domain"/>
    <property type="match status" value="1"/>
</dbReference>
<keyword evidence="2" id="KW-1185">Reference proteome</keyword>
<dbReference type="OrthoDB" id="3724345at2759"/>
<name>A0A364N9R5_STELY</name>